<dbReference type="OrthoDB" id="9772295at2"/>
<dbReference type="RefSeq" id="WP_012121956.1">
    <property type="nucleotide sequence ID" value="NC_009767.1"/>
</dbReference>
<dbReference type="STRING" id="383372.Rcas_3483"/>
<organism evidence="1 2">
    <name type="scientific">Roseiflexus castenholzii (strain DSM 13941 / HLO8)</name>
    <dbReference type="NCBI Taxonomy" id="383372"/>
    <lineage>
        <taxon>Bacteria</taxon>
        <taxon>Bacillati</taxon>
        <taxon>Chloroflexota</taxon>
        <taxon>Chloroflexia</taxon>
        <taxon>Chloroflexales</taxon>
        <taxon>Roseiflexineae</taxon>
        <taxon>Roseiflexaceae</taxon>
        <taxon>Roseiflexus</taxon>
    </lineage>
</organism>
<accession>A7NPN7</accession>
<sequence>MTFSRRRFLGAGATLAGARMSGVPTQVTPSTLPPIELIALNRIAYGPRPGDIGRVQGMGFAAYVDEQLNPNDADDALCNQKIAEARLRIQYNAGMGYPAVDEMRPLRTIVENWSLTQLWSLSKNPAYQERIRPVEEVRAATLLRAVYSKWQLREVLVEFWHNHFNVDAYSDSRISATWTLYDRDVIRRHCLGNFRSMVRDVAKSIAMGFYLDNAFSRDGPANENYARELFELHTLGQENYLNHLYNRWRDVPGALEGNPVGYIDQDVYEAARAFTGWTIAHGQTVSGNIRLPDTGEFAYVDLWHDNAQKRVLAFEIDPNQPPLSDGETVIRLVSEHPGTARHICRKLCRRLLADDPPDSLVNALASVWLTHKNAPDQIARTVRALLLSDEFANTFGSKVKRPFEVIVSFLRATNADVTPNSGLFWQLQEMGYRMFNWGPPTGHPEESAAWLSTNGMLRRWNIINQLQSTWLKAATFDLPGQTPAGLTSRQIVEFWIARLLAIAPPPSTINRLVDLMRQNGSADAPPTGSAEEMTDRIRSVVTLIAMTPEFQLR</sequence>
<dbReference type="Pfam" id="PF08811">
    <property type="entry name" value="DUF1800"/>
    <property type="match status" value="1"/>
</dbReference>
<dbReference type="eggNOG" id="COG5267">
    <property type="taxonomic scope" value="Bacteria"/>
</dbReference>
<evidence type="ECO:0000313" key="2">
    <source>
        <dbReference type="Proteomes" id="UP000000263"/>
    </source>
</evidence>
<evidence type="ECO:0008006" key="3">
    <source>
        <dbReference type="Google" id="ProtNLM"/>
    </source>
</evidence>
<dbReference type="EMBL" id="CP000804">
    <property type="protein sequence ID" value="ABU59533.1"/>
    <property type="molecule type" value="Genomic_DNA"/>
</dbReference>
<dbReference type="InterPro" id="IPR014917">
    <property type="entry name" value="DUF1800"/>
</dbReference>
<proteinExistence type="predicted"/>
<dbReference type="AlphaFoldDB" id="A7NPN7"/>
<dbReference type="Proteomes" id="UP000000263">
    <property type="component" value="Chromosome"/>
</dbReference>
<dbReference type="InterPro" id="IPR006311">
    <property type="entry name" value="TAT_signal"/>
</dbReference>
<name>A7NPN7_ROSCS</name>
<evidence type="ECO:0000313" key="1">
    <source>
        <dbReference type="EMBL" id="ABU59533.1"/>
    </source>
</evidence>
<gene>
    <name evidence="1" type="ordered locus">Rcas_3483</name>
</gene>
<keyword evidence="2" id="KW-1185">Reference proteome</keyword>
<dbReference type="KEGG" id="rca:Rcas_3483"/>
<protein>
    <recommendedName>
        <fullName evidence="3">DUF1800 domain-containing protein</fullName>
    </recommendedName>
</protein>
<reference evidence="1 2" key="1">
    <citation type="submission" date="2007-08" db="EMBL/GenBank/DDBJ databases">
        <title>Complete sequence of Roseiflexus castenholzii DSM 13941.</title>
        <authorList>
            <consortium name="US DOE Joint Genome Institute"/>
            <person name="Copeland A."/>
            <person name="Lucas S."/>
            <person name="Lapidus A."/>
            <person name="Barry K."/>
            <person name="Glavina del Rio T."/>
            <person name="Dalin E."/>
            <person name="Tice H."/>
            <person name="Pitluck S."/>
            <person name="Thompson L.S."/>
            <person name="Brettin T."/>
            <person name="Bruce D."/>
            <person name="Detter J.C."/>
            <person name="Han C."/>
            <person name="Tapia R."/>
            <person name="Schmutz J."/>
            <person name="Larimer F."/>
            <person name="Land M."/>
            <person name="Hauser L."/>
            <person name="Kyrpides N."/>
            <person name="Mikhailova N."/>
            <person name="Bryant D.A."/>
            <person name="Hanada S."/>
            <person name="Tsukatani Y."/>
            <person name="Richardson P."/>
        </authorList>
    </citation>
    <scope>NUCLEOTIDE SEQUENCE [LARGE SCALE GENOMIC DNA]</scope>
    <source>
        <strain evidence="2">DSM 13941 / HLO8</strain>
    </source>
</reference>
<dbReference type="HOGENOM" id="CLU_026001_0_0_0"/>
<dbReference type="PROSITE" id="PS51318">
    <property type="entry name" value="TAT"/>
    <property type="match status" value="1"/>
</dbReference>